<dbReference type="SUPFAM" id="SSF55681">
    <property type="entry name" value="Class II aaRS and biotin synthetases"/>
    <property type="match status" value="1"/>
</dbReference>
<feature type="domain" description="Aminoacyl-transfer RNA synthetases class-II family profile" evidence="10">
    <location>
        <begin position="1"/>
        <end position="283"/>
    </location>
</feature>
<organism evidence="11 12">
    <name type="scientific">Candidatus Roizmanbacteria bacterium RIFCSPLOWO2_01_FULL_38_12</name>
    <dbReference type="NCBI Taxonomy" id="1802061"/>
    <lineage>
        <taxon>Bacteria</taxon>
        <taxon>Candidatus Roizmaniibacteriota</taxon>
    </lineage>
</organism>
<keyword evidence="5 8" id="KW-0648">Protein biosynthesis</keyword>
<dbReference type="EMBL" id="MGAL01000039">
    <property type="protein sequence ID" value="OGK46833.1"/>
    <property type="molecule type" value="Genomic_DNA"/>
</dbReference>
<proteinExistence type="inferred from homology"/>
<dbReference type="InterPro" id="IPR004154">
    <property type="entry name" value="Anticodon-bd"/>
</dbReference>
<feature type="binding site" evidence="9">
    <location>
        <position position="108"/>
    </location>
    <ligand>
        <name>L-histidine</name>
        <dbReference type="ChEBI" id="CHEBI:57595"/>
    </ligand>
</feature>
<dbReference type="GO" id="GO:0005737">
    <property type="term" value="C:cytoplasm"/>
    <property type="evidence" value="ECO:0007669"/>
    <property type="project" value="UniProtKB-SubCell"/>
</dbReference>
<evidence type="ECO:0000256" key="6">
    <source>
        <dbReference type="ARBA" id="ARBA00023146"/>
    </source>
</evidence>
<accession>A0A1F7ITZ3</accession>
<dbReference type="InterPro" id="IPR041715">
    <property type="entry name" value="HisRS-like_core"/>
</dbReference>
<evidence type="ECO:0000313" key="11">
    <source>
        <dbReference type="EMBL" id="OGK46833.1"/>
    </source>
</evidence>
<evidence type="ECO:0000256" key="1">
    <source>
        <dbReference type="ARBA" id="ARBA00008226"/>
    </source>
</evidence>
<keyword evidence="4 8" id="KW-0067">ATP-binding</keyword>
<comment type="subcellular location">
    <subcellularLocation>
        <location evidence="8">Cytoplasm</location>
    </subcellularLocation>
</comment>
<comment type="catalytic activity">
    <reaction evidence="7 8">
        <text>tRNA(His) + L-histidine + ATP = L-histidyl-tRNA(His) + AMP + diphosphate + H(+)</text>
        <dbReference type="Rhea" id="RHEA:17313"/>
        <dbReference type="Rhea" id="RHEA-COMP:9665"/>
        <dbReference type="Rhea" id="RHEA-COMP:9689"/>
        <dbReference type="ChEBI" id="CHEBI:15378"/>
        <dbReference type="ChEBI" id="CHEBI:30616"/>
        <dbReference type="ChEBI" id="CHEBI:33019"/>
        <dbReference type="ChEBI" id="CHEBI:57595"/>
        <dbReference type="ChEBI" id="CHEBI:78442"/>
        <dbReference type="ChEBI" id="CHEBI:78527"/>
        <dbReference type="ChEBI" id="CHEBI:456215"/>
        <dbReference type="EC" id="6.1.1.21"/>
    </reaction>
</comment>
<dbReference type="Gene3D" id="3.40.50.800">
    <property type="entry name" value="Anticodon-binding domain"/>
    <property type="match status" value="1"/>
</dbReference>
<keyword evidence="6 8" id="KW-0030">Aminoacyl-tRNA synthetase</keyword>
<feature type="binding site" evidence="9">
    <location>
        <position position="242"/>
    </location>
    <ligand>
        <name>L-histidine</name>
        <dbReference type="ChEBI" id="CHEBI:57595"/>
    </ligand>
</feature>
<dbReference type="InterPro" id="IPR006195">
    <property type="entry name" value="aa-tRNA-synth_II"/>
</dbReference>
<keyword evidence="3 8" id="KW-0547">Nucleotide-binding</keyword>
<dbReference type="InterPro" id="IPR045864">
    <property type="entry name" value="aa-tRNA-synth_II/BPL/LPL"/>
</dbReference>
<evidence type="ECO:0000313" key="12">
    <source>
        <dbReference type="Proteomes" id="UP000177141"/>
    </source>
</evidence>
<dbReference type="InterPro" id="IPR015807">
    <property type="entry name" value="His-tRNA-ligase"/>
</dbReference>
<comment type="caution">
    <text evidence="11">The sequence shown here is derived from an EMBL/GenBank/DDBJ whole genome shotgun (WGS) entry which is preliminary data.</text>
</comment>
<dbReference type="AlphaFoldDB" id="A0A1F7ITZ3"/>
<dbReference type="PIRSF" id="PIRSF001549">
    <property type="entry name" value="His-tRNA_synth"/>
    <property type="match status" value="1"/>
</dbReference>
<dbReference type="Pfam" id="PF13393">
    <property type="entry name" value="tRNA-synt_His"/>
    <property type="match status" value="1"/>
</dbReference>
<dbReference type="CDD" id="cd00773">
    <property type="entry name" value="HisRS-like_core"/>
    <property type="match status" value="1"/>
</dbReference>
<dbReference type="EC" id="6.1.1.21" evidence="8"/>
<dbReference type="GO" id="GO:0004821">
    <property type="term" value="F:histidine-tRNA ligase activity"/>
    <property type="evidence" value="ECO:0007669"/>
    <property type="project" value="UniProtKB-UniRule"/>
</dbReference>
<evidence type="ECO:0000256" key="9">
    <source>
        <dbReference type="PIRSR" id="PIRSR001549-1"/>
    </source>
</evidence>
<dbReference type="HAMAP" id="MF_00127">
    <property type="entry name" value="His_tRNA_synth"/>
    <property type="match status" value="1"/>
</dbReference>
<name>A0A1F7ITZ3_9BACT</name>
<dbReference type="NCBIfam" id="TIGR00442">
    <property type="entry name" value="hisS"/>
    <property type="match status" value="1"/>
</dbReference>
<gene>
    <name evidence="8" type="primary">hisS</name>
    <name evidence="11" type="ORF">A3A93_06260</name>
</gene>
<evidence type="ECO:0000259" key="10">
    <source>
        <dbReference type="PROSITE" id="PS50862"/>
    </source>
</evidence>
<reference evidence="11 12" key="1">
    <citation type="journal article" date="2016" name="Nat. Commun.">
        <title>Thousands of microbial genomes shed light on interconnected biogeochemical processes in an aquifer system.</title>
        <authorList>
            <person name="Anantharaman K."/>
            <person name="Brown C.T."/>
            <person name="Hug L.A."/>
            <person name="Sharon I."/>
            <person name="Castelle C.J."/>
            <person name="Probst A.J."/>
            <person name="Thomas B.C."/>
            <person name="Singh A."/>
            <person name="Wilkins M.J."/>
            <person name="Karaoz U."/>
            <person name="Brodie E.L."/>
            <person name="Williams K.H."/>
            <person name="Hubbard S.S."/>
            <person name="Banfield J.F."/>
        </authorList>
    </citation>
    <scope>NUCLEOTIDE SEQUENCE [LARGE SCALE GENOMIC DNA]</scope>
</reference>
<feature type="binding site" evidence="9">
    <location>
        <position position="122"/>
    </location>
    <ligand>
        <name>L-histidine</name>
        <dbReference type="ChEBI" id="CHEBI:57595"/>
    </ligand>
</feature>
<dbReference type="InterPro" id="IPR036621">
    <property type="entry name" value="Anticodon-bd_dom_sf"/>
</dbReference>
<comment type="subunit">
    <text evidence="8">Homodimer.</text>
</comment>
<evidence type="ECO:0000256" key="2">
    <source>
        <dbReference type="ARBA" id="ARBA00022598"/>
    </source>
</evidence>
<comment type="similarity">
    <text evidence="1 8">Belongs to the class-II aminoacyl-tRNA synthetase family.</text>
</comment>
<dbReference type="GO" id="GO:0006427">
    <property type="term" value="P:histidyl-tRNA aminoacylation"/>
    <property type="evidence" value="ECO:0007669"/>
    <property type="project" value="UniProtKB-UniRule"/>
</dbReference>
<dbReference type="PANTHER" id="PTHR11476">
    <property type="entry name" value="HISTIDYL-TRNA SYNTHETASE"/>
    <property type="match status" value="1"/>
</dbReference>
<evidence type="ECO:0000256" key="8">
    <source>
        <dbReference type="HAMAP-Rule" id="MF_00127"/>
    </source>
</evidence>
<dbReference type="Gene3D" id="3.30.930.10">
    <property type="entry name" value="Bira Bifunctional Protein, Domain 2"/>
    <property type="match status" value="1"/>
</dbReference>
<dbReference type="PROSITE" id="PS50862">
    <property type="entry name" value="AA_TRNA_LIGASE_II"/>
    <property type="match status" value="1"/>
</dbReference>
<dbReference type="GO" id="GO:0005524">
    <property type="term" value="F:ATP binding"/>
    <property type="evidence" value="ECO:0007669"/>
    <property type="project" value="UniProtKB-UniRule"/>
</dbReference>
<evidence type="ECO:0000256" key="4">
    <source>
        <dbReference type="ARBA" id="ARBA00022840"/>
    </source>
</evidence>
<keyword evidence="8" id="KW-0963">Cytoplasm</keyword>
<feature type="binding site" evidence="9">
    <location>
        <begin position="78"/>
        <end position="80"/>
    </location>
    <ligand>
        <name>L-histidine</name>
        <dbReference type="ChEBI" id="CHEBI:57595"/>
    </ligand>
</feature>
<sequence>MTKLQTLKGFRDFLPKDARAREWLIDIIRSIFRGWGFEPLESPTLEYSDLFEGQIGEDEKLFFKFTDQGGRKVAMRYDQTVPTARIVAQYRNEIKLPFKRYQIGTVYRAEKPQAGRYREFLQADADIFGITSPIADAEVIALSLEIYRKIGFKNAQVLVNDRALLKNIPYKAIVSIDKLKKIGEDGVIREMEQKGIDINQAKEYLQIIKNIRPNETINVIFDYLKNMNFRQESYVFEPTIARSFAYSSGPIWEVVIPEYSAGSVLGGERYDNLIESISGVKIPATGFAVGFDRTLEAAKQLGLLLEKKHTAHVLVTVFNSNLINKSIDVAVNLREKGFKVDIYPSNDEKLGKQLKYADDKNIPSVIVIGDEEVKSGKYKLKNMKTGEQKDLSLQEIIDNV</sequence>
<evidence type="ECO:0000256" key="5">
    <source>
        <dbReference type="ARBA" id="ARBA00022917"/>
    </source>
</evidence>
<dbReference type="InterPro" id="IPR004516">
    <property type="entry name" value="HisRS/HisZ"/>
</dbReference>
<dbReference type="STRING" id="1802061.A3A93_06260"/>
<protein>
    <recommendedName>
        <fullName evidence="8">Histidine--tRNA ligase</fullName>
        <ecNumber evidence="8">6.1.1.21</ecNumber>
    </recommendedName>
    <alternativeName>
        <fullName evidence="8">Histidyl-tRNA synthetase</fullName>
        <shortName evidence="8">HisRS</shortName>
    </alternativeName>
</protein>
<feature type="binding site" evidence="9">
    <location>
        <position position="126"/>
    </location>
    <ligand>
        <name>L-histidine</name>
        <dbReference type="ChEBI" id="CHEBI:57595"/>
    </ligand>
</feature>
<dbReference type="Proteomes" id="UP000177141">
    <property type="component" value="Unassembled WGS sequence"/>
</dbReference>
<dbReference type="InterPro" id="IPR033656">
    <property type="entry name" value="HisRS_anticodon"/>
</dbReference>
<dbReference type="CDD" id="cd00859">
    <property type="entry name" value="HisRS_anticodon"/>
    <property type="match status" value="1"/>
</dbReference>
<evidence type="ECO:0000256" key="3">
    <source>
        <dbReference type="ARBA" id="ARBA00022741"/>
    </source>
</evidence>
<dbReference type="PANTHER" id="PTHR11476:SF7">
    <property type="entry name" value="HISTIDINE--TRNA LIGASE"/>
    <property type="match status" value="1"/>
</dbReference>
<evidence type="ECO:0000256" key="7">
    <source>
        <dbReference type="ARBA" id="ARBA00047639"/>
    </source>
</evidence>
<dbReference type="SUPFAM" id="SSF52954">
    <property type="entry name" value="Class II aaRS ABD-related"/>
    <property type="match status" value="1"/>
</dbReference>
<dbReference type="Pfam" id="PF03129">
    <property type="entry name" value="HGTP_anticodon"/>
    <property type="match status" value="1"/>
</dbReference>
<keyword evidence="2 8" id="KW-0436">Ligase</keyword>